<evidence type="ECO:0000256" key="4">
    <source>
        <dbReference type="ARBA" id="ARBA00022989"/>
    </source>
</evidence>
<dbReference type="InterPro" id="IPR008952">
    <property type="entry name" value="Tetraspanin_EC2_sf"/>
</dbReference>
<dbReference type="InterPro" id="IPR000301">
    <property type="entry name" value="Tetraspanin_animals"/>
</dbReference>
<dbReference type="OrthoDB" id="10016273at2759"/>
<keyword evidence="8" id="KW-1185">Reference proteome</keyword>
<dbReference type="FunCoup" id="E2C6Z3">
    <property type="interactions" value="230"/>
</dbReference>
<evidence type="ECO:0000256" key="5">
    <source>
        <dbReference type="ARBA" id="ARBA00023136"/>
    </source>
</evidence>
<dbReference type="Gene3D" id="1.10.1450.10">
    <property type="entry name" value="Tetraspanin"/>
    <property type="match status" value="1"/>
</dbReference>
<proteinExistence type="inferred from homology"/>
<evidence type="ECO:0000256" key="1">
    <source>
        <dbReference type="ARBA" id="ARBA00004141"/>
    </source>
</evidence>
<dbReference type="PIRSF" id="PIRSF002419">
    <property type="entry name" value="Tetraspanin"/>
    <property type="match status" value="1"/>
</dbReference>
<accession>E2C6Z3</accession>
<keyword evidence="3 6" id="KW-0812">Transmembrane</keyword>
<keyword evidence="4 6" id="KW-1133">Transmembrane helix</keyword>
<evidence type="ECO:0000256" key="2">
    <source>
        <dbReference type="ARBA" id="ARBA00006840"/>
    </source>
</evidence>
<protein>
    <recommendedName>
        <fullName evidence="6">Tetraspanin</fullName>
    </recommendedName>
</protein>
<dbReference type="PANTHER" id="PTHR19282">
    <property type="entry name" value="TETRASPANIN"/>
    <property type="match status" value="1"/>
</dbReference>
<feature type="transmembrane region" description="Helical" evidence="6">
    <location>
        <begin position="7"/>
        <end position="36"/>
    </location>
</feature>
<dbReference type="Proteomes" id="UP000008237">
    <property type="component" value="Unassembled WGS sequence"/>
</dbReference>
<organism evidence="8">
    <name type="scientific">Harpegnathos saltator</name>
    <name type="common">Jerdon's jumping ant</name>
    <dbReference type="NCBI Taxonomy" id="610380"/>
    <lineage>
        <taxon>Eukaryota</taxon>
        <taxon>Metazoa</taxon>
        <taxon>Ecdysozoa</taxon>
        <taxon>Arthropoda</taxon>
        <taxon>Hexapoda</taxon>
        <taxon>Insecta</taxon>
        <taxon>Pterygota</taxon>
        <taxon>Neoptera</taxon>
        <taxon>Endopterygota</taxon>
        <taxon>Hymenoptera</taxon>
        <taxon>Apocrita</taxon>
        <taxon>Aculeata</taxon>
        <taxon>Formicoidea</taxon>
        <taxon>Formicidae</taxon>
        <taxon>Ponerinae</taxon>
        <taxon>Ponerini</taxon>
        <taxon>Harpegnathos</taxon>
    </lineage>
</organism>
<feature type="transmembrane region" description="Helical" evidence="6">
    <location>
        <begin position="89"/>
        <end position="108"/>
    </location>
</feature>
<evidence type="ECO:0000256" key="6">
    <source>
        <dbReference type="RuleBase" id="RU361218"/>
    </source>
</evidence>
<comment type="subcellular location">
    <subcellularLocation>
        <location evidence="1 6">Membrane</location>
        <topology evidence="1 6">Multi-pass membrane protein</topology>
    </subcellularLocation>
</comment>
<dbReference type="GO" id="GO:0005886">
    <property type="term" value="C:plasma membrane"/>
    <property type="evidence" value="ECO:0007669"/>
    <property type="project" value="TreeGrafter"/>
</dbReference>
<dbReference type="KEGG" id="hst:105190657"/>
<reference evidence="7 8" key="1">
    <citation type="journal article" date="2010" name="Science">
        <title>Genomic comparison of the ants Camponotus floridanus and Harpegnathos saltator.</title>
        <authorList>
            <person name="Bonasio R."/>
            <person name="Zhang G."/>
            <person name="Ye C."/>
            <person name="Mutti N.S."/>
            <person name="Fang X."/>
            <person name="Qin N."/>
            <person name="Donahue G."/>
            <person name="Yang P."/>
            <person name="Li Q."/>
            <person name="Li C."/>
            <person name="Zhang P."/>
            <person name="Huang Z."/>
            <person name="Berger S.L."/>
            <person name="Reinberg D."/>
            <person name="Wang J."/>
            <person name="Liebig J."/>
        </authorList>
    </citation>
    <scope>NUCLEOTIDE SEQUENCE [LARGE SCALE GENOMIC DNA]</scope>
    <source>
        <strain evidence="7 8">R22 G/1</strain>
    </source>
</reference>
<dbReference type="Pfam" id="PF00335">
    <property type="entry name" value="Tetraspanin"/>
    <property type="match status" value="1"/>
</dbReference>
<evidence type="ECO:0000313" key="8">
    <source>
        <dbReference type="Proteomes" id="UP000008237"/>
    </source>
</evidence>
<dbReference type="PRINTS" id="PR00259">
    <property type="entry name" value="TMFOUR"/>
</dbReference>
<gene>
    <name evidence="7" type="ORF">EAI_15140</name>
</gene>
<sequence>MGQCWYNFILCMLFTSSVMIMTVAVLLIALATWMLADRNTFLVSFAEEQLNYEVTLYLLLGLGIILAFVSILACCGACKKSRCNVMTSFCIMLVCIVWQISFGVWVTVNSDRLKELLKSNMINTIKNEYGVIESRTQIVDAFQYELECCGATGPADWAGSKYANKDPSLPFNLTVSSSVTNIYNVPESCCKMTDSAICNDTRKMKIGGIVSTEIHNEGCMDKLAIELSKQTAIVGIISIGLGLLEFLFICISLIFVQMLAKERYKA</sequence>
<dbReference type="SUPFAM" id="SSF48652">
    <property type="entry name" value="Tetraspanin"/>
    <property type="match status" value="1"/>
</dbReference>
<dbReference type="PhylomeDB" id="E2C6Z3"/>
<dbReference type="AlphaFoldDB" id="E2C6Z3"/>
<feature type="transmembrane region" description="Helical" evidence="6">
    <location>
        <begin position="232"/>
        <end position="256"/>
    </location>
</feature>
<name>E2C6Z3_HARSA</name>
<dbReference type="InterPro" id="IPR018499">
    <property type="entry name" value="Tetraspanin/Peripherin"/>
</dbReference>
<dbReference type="InParanoid" id="E2C6Z3"/>
<feature type="transmembrane region" description="Helical" evidence="6">
    <location>
        <begin position="56"/>
        <end position="77"/>
    </location>
</feature>
<evidence type="ECO:0000256" key="3">
    <source>
        <dbReference type="ARBA" id="ARBA00022692"/>
    </source>
</evidence>
<dbReference type="EMBL" id="GL453255">
    <property type="protein sequence ID" value="EFN76265.1"/>
    <property type="molecule type" value="Genomic_DNA"/>
</dbReference>
<keyword evidence="5 6" id="KW-0472">Membrane</keyword>
<dbReference type="PANTHER" id="PTHR19282:SF551">
    <property type="entry name" value="RE08073P-RELATED"/>
    <property type="match status" value="1"/>
</dbReference>
<comment type="similarity">
    <text evidence="2 6">Belongs to the tetraspanin (TM4SF) family.</text>
</comment>
<evidence type="ECO:0000313" key="7">
    <source>
        <dbReference type="EMBL" id="EFN76265.1"/>
    </source>
</evidence>
<dbReference type="STRING" id="610380.E2C6Z3"/>
<dbReference type="OMA" id="QHNLNAG"/>